<evidence type="ECO:0000313" key="10">
    <source>
        <dbReference type="Proteomes" id="UP000315010"/>
    </source>
</evidence>
<proteinExistence type="predicted"/>
<dbReference type="InterPro" id="IPR035398">
    <property type="entry name" value="Bac_rhamnosid_C"/>
</dbReference>
<keyword evidence="10" id="KW-1185">Reference proteome</keyword>
<comment type="catalytic activity">
    <reaction evidence="1">
        <text>Hydrolysis of terminal non-reducing alpha-L-rhamnose residues in alpha-L-rhamnosides.</text>
        <dbReference type="EC" id="3.2.1.40"/>
    </reaction>
</comment>
<dbReference type="InterPro" id="IPR008902">
    <property type="entry name" value="Rhamnosid_concanavalin"/>
</dbReference>
<dbReference type="GO" id="GO:0005975">
    <property type="term" value="P:carbohydrate metabolic process"/>
    <property type="evidence" value="ECO:0007669"/>
    <property type="project" value="InterPro"/>
</dbReference>
<evidence type="ECO:0000256" key="2">
    <source>
        <dbReference type="ARBA" id="ARBA00012652"/>
    </source>
</evidence>
<name>A0A5C5Z6C0_9BACT</name>
<evidence type="ECO:0000256" key="3">
    <source>
        <dbReference type="ARBA" id="ARBA00022801"/>
    </source>
</evidence>
<evidence type="ECO:0000259" key="6">
    <source>
        <dbReference type="Pfam" id="PF08531"/>
    </source>
</evidence>
<dbReference type="Gene3D" id="2.60.40.10">
    <property type="entry name" value="Immunoglobulins"/>
    <property type="match status" value="1"/>
</dbReference>
<dbReference type="Gene3D" id="1.50.10.10">
    <property type="match status" value="1"/>
</dbReference>
<dbReference type="InterPro" id="IPR035396">
    <property type="entry name" value="Bac_rhamnosid6H"/>
</dbReference>
<dbReference type="Pfam" id="PF08531">
    <property type="entry name" value="Bac_rhamnosid_N"/>
    <property type="match status" value="1"/>
</dbReference>
<feature type="transmembrane region" description="Helical" evidence="4">
    <location>
        <begin position="20"/>
        <end position="39"/>
    </location>
</feature>
<reference evidence="9 10" key="1">
    <citation type="submission" date="2019-02" db="EMBL/GenBank/DDBJ databases">
        <title>Deep-cultivation of Planctomycetes and their phenomic and genomic characterization uncovers novel biology.</title>
        <authorList>
            <person name="Wiegand S."/>
            <person name="Jogler M."/>
            <person name="Boedeker C."/>
            <person name="Pinto D."/>
            <person name="Vollmers J."/>
            <person name="Rivas-Marin E."/>
            <person name="Kohn T."/>
            <person name="Peeters S.H."/>
            <person name="Heuer A."/>
            <person name="Rast P."/>
            <person name="Oberbeckmann S."/>
            <person name="Bunk B."/>
            <person name="Jeske O."/>
            <person name="Meyerdierks A."/>
            <person name="Storesund J.E."/>
            <person name="Kallscheuer N."/>
            <person name="Luecker S."/>
            <person name="Lage O.M."/>
            <person name="Pohl T."/>
            <person name="Merkel B.J."/>
            <person name="Hornburger P."/>
            <person name="Mueller R.-W."/>
            <person name="Bruemmer F."/>
            <person name="Labrenz M."/>
            <person name="Spormann A.M."/>
            <person name="Op Den Camp H."/>
            <person name="Overmann J."/>
            <person name="Amann R."/>
            <person name="Jetten M.S.M."/>
            <person name="Mascher T."/>
            <person name="Medema M.H."/>
            <person name="Devos D.P."/>
            <person name="Kaster A.-K."/>
            <person name="Ovreas L."/>
            <person name="Rohde M."/>
            <person name="Galperin M.Y."/>
            <person name="Jogler C."/>
        </authorList>
    </citation>
    <scope>NUCLEOTIDE SEQUENCE [LARGE SCALE GENOMIC DNA]</scope>
    <source>
        <strain evidence="9 10">CA13</strain>
    </source>
</reference>
<keyword evidence="3" id="KW-0378">Hydrolase</keyword>
<dbReference type="Pfam" id="PF17389">
    <property type="entry name" value="Bac_rhamnosid6H"/>
    <property type="match status" value="1"/>
</dbReference>
<dbReference type="InterPro" id="IPR008928">
    <property type="entry name" value="6-hairpin_glycosidase_sf"/>
</dbReference>
<sequence>MPIGAGRKPLLENYSLMNRLWITFVVYSFVCLCVGFGFAESPIGAMMPSDLRSEYRENPLGLDILRPRLSWKVASANQGDSQAAYRILVASTAQILNANQGDLWDSGRVDSGQTLFVEYDGKPLPARQVCFWKVRVWSERESEAQWSEPAKWTMGLLDESDWSADYISYRDESPIYSDTKSLYLPSARQYRKDFEAAKQIKRATVYATALGIYELHLNGKRVGDAYFAPGWTDYRQRAYYNTYDVTDQVRLGENAIGAWVADGWYSGYVGFGLLTGIGTEKTGRATYGKTPSLMAQLEIEYSDGTREVVATDKSWKVTGEGPIQEADLLMGESYDARNEMSGWSTADFDDSHWPQAIAAKDNGSITADFYQYRNPNGAGQGVTKVGTPCEFGFQKPKLESFPGLPVRMIEKIPSKKISRRGPGEFIFDLGQNFAGVIRLKVKGPKGQKIQIRYGEMLHPDGRLMTENLRKARATDFYICNGDPNGETYQPRFTFHGFQYVELENFPGEPTLDTVTGLVMHSDTPMTSKFECSDPMVNRLYQNVLWTQRANFLELPTDCPQRDERMGWTGDAQAYVATAAYNSDIGAFYTKWLRELMESQRPSGAFPGYAPFPFQHGQDFGTAWADAGVICPWTIWQVYGDTRVIEQCWEPMTRFMQWRKTTSVDDLGIVHGNQWGDWLAQGASTPLDFIDTVYFAISSKMMSEMAEAIGRSDEAVQHGEQFEKTKAAFQAKYVQGDGSVNVNTQTAHALALFADLVPVDKREATGRHLAKMLAENGNHMATGFLGTRPLLPVLSDSGQNDLAVFLLQSREFPSWGYEISNGATTIWERWDSYTKADAFGRHNAAMNSFSHYAFGAVCEWMFRTLAGIESDGPGYKKIRIAPNPPMPGSNALHTPIDWVKASYDSIRGEICSEWKLKDGHFQLNVTIPTNTTATVVLPTTKADSTTTKSGNDGDVSAHVKFVRAFGDRAVFQVDSGEYQFTTVYEPKAKVVALTTSTPKDRSVNPDGIDLSGAKEVVSWDFGKATDRAKWSERNNTEIEVRDGKVYLVGTGSDPQIATTLSNPCSGSLVICLRAKPSKASSSQFFWAGPSRSFNGAEQSKRRLAASDQFNDYLFSIAGNGPIGKLRFDPFEAYDEHSDSKQLLIESIKLFELPEKKKNSP</sequence>
<dbReference type="Gene3D" id="2.60.420.10">
    <property type="entry name" value="Maltose phosphorylase, domain 3"/>
    <property type="match status" value="1"/>
</dbReference>
<keyword evidence="4" id="KW-0472">Membrane</keyword>
<dbReference type="EMBL" id="SJPJ01000001">
    <property type="protein sequence ID" value="TWT82804.1"/>
    <property type="molecule type" value="Genomic_DNA"/>
</dbReference>
<gene>
    <name evidence="9" type="ORF">CA13_42670</name>
</gene>
<evidence type="ECO:0000259" key="7">
    <source>
        <dbReference type="Pfam" id="PF17389"/>
    </source>
</evidence>
<dbReference type="Proteomes" id="UP000315010">
    <property type="component" value="Unassembled WGS sequence"/>
</dbReference>
<dbReference type="EC" id="3.2.1.40" evidence="2"/>
<protein>
    <recommendedName>
        <fullName evidence="2">alpha-L-rhamnosidase</fullName>
        <ecNumber evidence="2">3.2.1.40</ecNumber>
    </recommendedName>
</protein>
<dbReference type="Gene3D" id="2.60.120.260">
    <property type="entry name" value="Galactose-binding domain-like"/>
    <property type="match status" value="2"/>
</dbReference>
<feature type="domain" description="Bacterial alpha-L-rhamnosidase N-terminal" evidence="6">
    <location>
        <begin position="198"/>
        <end position="360"/>
    </location>
</feature>
<dbReference type="PANTHER" id="PTHR33307">
    <property type="entry name" value="ALPHA-RHAMNOSIDASE (EUROFUNG)"/>
    <property type="match status" value="1"/>
</dbReference>
<feature type="domain" description="Alpha-L-rhamnosidase six-hairpin glycosidase" evidence="7">
    <location>
        <begin position="525"/>
        <end position="863"/>
    </location>
</feature>
<dbReference type="InterPro" id="IPR012341">
    <property type="entry name" value="6hp_glycosidase-like_sf"/>
</dbReference>
<dbReference type="InterPro" id="IPR013737">
    <property type="entry name" value="Bac_rhamnosid_N"/>
</dbReference>
<feature type="domain" description="Alpha-L-rhamnosidase concanavalin-like" evidence="5">
    <location>
        <begin position="420"/>
        <end position="520"/>
    </location>
</feature>
<keyword evidence="4" id="KW-1133">Transmembrane helix</keyword>
<comment type="caution">
    <text evidence="9">The sequence shown here is derived from an EMBL/GenBank/DDBJ whole genome shotgun (WGS) entry which is preliminary data.</text>
</comment>
<accession>A0A5C5Z6C0</accession>
<feature type="domain" description="Alpha-L-rhamnosidase C-terminal" evidence="8">
    <location>
        <begin position="866"/>
        <end position="947"/>
    </location>
</feature>
<evidence type="ECO:0000256" key="4">
    <source>
        <dbReference type="SAM" id="Phobius"/>
    </source>
</evidence>
<keyword evidence="4" id="KW-0812">Transmembrane</keyword>
<dbReference type="PANTHER" id="PTHR33307:SF6">
    <property type="entry name" value="ALPHA-RHAMNOSIDASE (EUROFUNG)-RELATED"/>
    <property type="match status" value="1"/>
</dbReference>
<evidence type="ECO:0000259" key="5">
    <source>
        <dbReference type="Pfam" id="PF05592"/>
    </source>
</evidence>
<dbReference type="AlphaFoldDB" id="A0A5C5Z6C0"/>
<evidence type="ECO:0000256" key="1">
    <source>
        <dbReference type="ARBA" id="ARBA00001445"/>
    </source>
</evidence>
<dbReference type="Pfam" id="PF17390">
    <property type="entry name" value="Bac_rhamnosid_C"/>
    <property type="match status" value="1"/>
</dbReference>
<dbReference type="SUPFAM" id="SSF48208">
    <property type="entry name" value="Six-hairpin glycosidases"/>
    <property type="match status" value="1"/>
</dbReference>
<evidence type="ECO:0000259" key="8">
    <source>
        <dbReference type="Pfam" id="PF17390"/>
    </source>
</evidence>
<dbReference type="Pfam" id="PF25788">
    <property type="entry name" value="Ig_Rha78A_N"/>
    <property type="match status" value="1"/>
</dbReference>
<dbReference type="Pfam" id="PF05592">
    <property type="entry name" value="Bac_rhamnosid"/>
    <property type="match status" value="1"/>
</dbReference>
<organism evidence="9 10">
    <name type="scientific">Novipirellula herctigrandis</name>
    <dbReference type="NCBI Taxonomy" id="2527986"/>
    <lineage>
        <taxon>Bacteria</taxon>
        <taxon>Pseudomonadati</taxon>
        <taxon>Planctomycetota</taxon>
        <taxon>Planctomycetia</taxon>
        <taxon>Pirellulales</taxon>
        <taxon>Pirellulaceae</taxon>
        <taxon>Novipirellula</taxon>
    </lineage>
</organism>
<dbReference type="GO" id="GO:0030596">
    <property type="term" value="F:alpha-L-rhamnosidase activity"/>
    <property type="evidence" value="ECO:0007669"/>
    <property type="project" value="UniProtKB-EC"/>
</dbReference>
<dbReference type="InterPro" id="IPR016007">
    <property type="entry name" value="Alpha_rhamnosid"/>
</dbReference>
<evidence type="ECO:0000313" key="9">
    <source>
        <dbReference type="EMBL" id="TWT82804.1"/>
    </source>
</evidence>
<dbReference type="PIRSF" id="PIRSF010631">
    <property type="entry name" value="A-rhamnsds"/>
    <property type="match status" value="1"/>
</dbReference>
<dbReference type="InterPro" id="IPR013783">
    <property type="entry name" value="Ig-like_fold"/>
</dbReference>